<evidence type="ECO:0000313" key="6">
    <source>
        <dbReference type="EMBL" id="CAG5125352.1"/>
    </source>
</evidence>
<evidence type="ECO:0000256" key="3">
    <source>
        <dbReference type="ARBA" id="ARBA00022490"/>
    </source>
</evidence>
<evidence type="ECO:0000313" key="7">
    <source>
        <dbReference type="Proteomes" id="UP000678393"/>
    </source>
</evidence>
<keyword evidence="7" id="KW-1185">Reference proteome</keyword>
<comment type="caution">
    <text evidence="6">The sequence shown here is derived from an EMBL/GenBank/DDBJ whole genome shotgun (WGS) entry which is preliminary data.</text>
</comment>
<proteinExistence type="inferred from homology"/>
<dbReference type="Pfam" id="PF10248">
    <property type="entry name" value="Mlf1IP"/>
    <property type="match status" value="1"/>
</dbReference>
<dbReference type="GO" id="GO:0030833">
    <property type="term" value="P:regulation of actin filament polymerization"/>
    <property type="evidence" value="ECO:0007669"/>
    <property type="project" value="TreeGrafter"/>
</dbReference>
<dbReference type="GO" id="GO:0016529">
    <property type="term" value="C:sarcoplasmic reticulum"/>
    <property type="evidence" value="ECO:0007669"/>
    <property type="project" value="TreeGrafter"/>
</dbReference>
<evidence type="ECO:0000256" key="4">
    <source>
        <dbReference type="ARBA" id="ARBA00022553"/>
    </source>
</evidence>
<evidence type="ECO:0000256" key="2">
    <source>
        <dbReference type="ARBA" id="ARBA00008332"/>
    </source>
</evidence>
<feature type="region of interest" description="Disordered" evidence="5">
    <location>
        <begin position="14"/>
        <end position="38"/>
    </location>
</feature>
<keyword evidence="4" id="KW-0597">Phosphoprotein</keyword>
<reference evidence="6" key="1">
    <citation type="submission" date="2021-04" db="EMBL/GenBank/DDBJ databases">
        <authorList>
            <consortium name="Molecular Ecology Group"/>
        </authorList>
    </citation>
    <scope>NUCLEOTIDE SEQUENCE</scope>
</reference>
<dbReference type="EMBL" id="CAJHNH020002034">
    <property type="protein sequence ID" value="CAG5125352.1"/>
    <property type="molecule type" value="Genomic_DNA"/>
</dbReference>
<name>A0A8S3ZE88_9EUPU</name>
<dbReference type="OrthoDB" id="5562606at2759"/>
<evidence type="ECO:0008006" key="8">
    <source>
        <dbReference type="Google" id="ProtNLM"/>
    </source>
</evidence>
<dbReference type="GO" id="GO:0005739">
    <property type="term" value="C:mitochondrion"/>
    <property type="evidence" value="ECO:0007669"/>
    <property type="project" value="TreeGrafter"/>
</dbReference>
<sequence length="326" mass="36859">MDSREFFRRFLGFPRNPSRPHFDEDFAPEERASRDDDGFGAFFGDSSRGLEGMFEHFHGDMWRQMDALHRQMEEMMRGFGAIDFHSSVDLPQLPAPQPIDPGKQEGTQVFSWNLGPTPFFRHPEKKSPRDFMLKEGADSDLPSRPALPASPGTGHKTKFDGLVPFNIPGSHNSGDTDLDGKISEDKLLELIKQPKQKISLSQDVPGVLSAKKSVSVSTFRGPDNKIEHKRIVRDSSGREESTITRTIGDKSYTVTTVTETDGSQQQHQTFKNMDETQVSHFEDEWNKKKPIQPRSPADPVLTPKAGSLLDLNDRGLFTRIFDWKDQ</sequence>
<evidence type="ECO:0000256" key="5">
    <source>
        <dbReference type="SAM" id="MobiDB-lite"/>
    </source>
</evidence>
<dbReference type="GO" id="GO:0016324">
    <property type="term" value="C:apical plasma membrane"/>
    <property type="evidence" value="ECO:0007669"/>
    <property type="project" value="TreeGrafter"/>
</dbReference>
<dbReference type="AlphaFoldDB" id="A0A8S3ZE88"/>
<feature type="compositionally biased region" description="Basic and acidic residues" evidence="5">
    <location>
        <begin position="20"/>
        <end position="37"/>
    </location>
</feature>
<evidence type="ECO:0000256" key="1">
    <source>
        <dbReference type="ARBA" id="ARBA00004496"/>
    </source>
</evidence>
<dbReference type="Proteomes" id="UP000678393">
    <property type="component" value="Unassembled WGS sequence"/>
</dbReference>
<dbReference type="PANTHER" id="PTHR14938">
    <property type="entry name" value="HCLS1-ASSOCIATED PROTEIN X-1"/>
    <property type="match status" value="1"/>
</dbReference>
<dbReference type="GO" id="GO:0043066">
    <property type="term" value="P:negative regulation of apoptotic process"/>
    <property type="evidence" value="ECO:0007669"/>
    <property type="project" value="InterPro"/>
</dbReference>
<dbReference type="GO" id="GO:0030136">
    <property type="term" value="C:clathrin-coated vesicle"/>
    <property type="evidence" value="ECO:0007669"/>
    <property type="project" value="TreeGrafter"/>
</dbReference>
<protein>
    <recommendedName>
        <fullName evidence="8">HCLS1-associated protein X-1</fullName>
    </recommendedName>
</protein>
<dbReference type="InterPro" id="IPR019376">
    <property type="entry name" value="Myeloid_leukemia_factor"/>
</dbReference>
<keyword evidence="3" id="KW-0963">Cytoplasm</keyword>
<accession>A0A8S3ZE88</accession>
<dbReference type="GO" id="GO:0015629">
    <property type="term" value="C:actin cytoskeleton"/>
    <property type="evidence" value="ECO:0007669"/>
    <property type="project" value="TreeGrafter"/>
</dbReference>
<comment type="subcellular location">
    <subcellularLocation>
        <location evidence="1">Cytoplasm</location>
    </subcellularLocation>
</comment>
<dbReference type="InterPro" id="IPR017248">
    <property type="entry name" value="HAX-1"/>
</dbReference>
<gene>
    <name evidence="6" type="ORF">CUNI_LOCUS10910</name>
</gene>
<dbReference type="PANTHER" id="PTHR14938:SF2">
    <property type="entry name" value="HCLS1-ASSOCIATED PROTEIN X-1"/>
    <property type="match status" value="1"/>
</dbReference>
<comment type="similarity">
    <text evidence="2">Belongs to the MLF family.</text>
</comment>
<feature type="region of interest" description="Disordered" evidence="5">
    <location>
        <begin position="279"/>
        <end position="306"/>
    </location>
</feature>
<organism evidence="6 7">
    <name type="scientific">Candidula unifasciata</name>
    <dbReference type="NCBI Taxonomy" id="100452"/>
    <lineage>
        <taxon>Eukaryota</taxon>
        <taxon>Metazoa</taxon>
        <taxon>Spiralia</taxon>
        <taxon>Lophotrochozoa</taxon>
        <taxon>Mollusca</taxon>
        <taxon>Gastropoda</taxon>
        <taxon>Heterobranchia</taxon>
        <taxon>Euthyneura</taxon>
        <taxon>Panpulmonata</taxon>
        <taxon>Eupulmonata</taxon>
        <taxon>Stylommatophora</taxon>
        <taxon>Helicina</taxon>
        <taxon>Helicoidea</taxon>
        <taxon>Geomitridae</taxon>
        <taxon>Candidula</taxon>
    </lineage>
</organism>
<feature type="region of interest" description="Disordered" evidence="5">
    <location>
        <begin position="133"/>
        <end position="156"/>
    </location>
</feature>